<keyword evidence="1" id="KW-0805">Transcription regulation</keyword>
<dbReference type="PROSITE" id="PS51078">
    <property type="entry name" value="ICLR_ED"/>
    <property type="match status" value="1"/>
</dbReference>
<dbReference type="PROSITE" id="PS51077">
    <property type="entry name" value="HTH_ICLR"/>
    <property type="match status" value="1"/>
</dbReference>
<keyword evidence="3" id="KW-0804">Transcription</keyword>
<dbReference type="EMBL" id="CAXJRC010000003">
    <property type="protein sequence ID" value="CAL2105042.1"/>
    <property type="molecule type" value="Genomic_DNA"/>
</dbReference>
<dbReference type="InterPro" id="IPR029016">
    <property type="entry name" value="GAF-like_dom_sf"/>
</dbReference>
<dbReference type="InterPro" id="IPR036390">
    <property type="entry name" value="WH_DNA-bd_sf"/>
</dbReference>
<dbReference type="InterPro" id="IPR014757">
    <property type="entry name" value="Tscrpt_reg_IclR_C"/>
</dbReference>
<feature type="domain" description="HTH iclR-type" evidence="4">
    <location>
        <begin position="9"/>
        <end position="70"/>
    </location>
</feature>
<evidence type="ECO:0000313" key="7">
    <source>
        <dbReference type="Proteomes" id="UP001497602"/>
    </source>
</evidence>
<proteinExistence type="predicted"/>
<dbReference type="SUPFAM" id="SSF46785">
    <property type="entry name" value="Winged helix' DNA-binding domain"/>
    <property type="match status" value="1"/>
</dbReference>
<evidence type="ECO:0000259" key="4">
    <source>
        <dbReference type="PROSITE" id="PS51077"/>
    </source>
</evidence>
<dbReference type="SMART" id="SM00346">
    <property type="entry name" value="HTH_ICLR"/>
    <property type="match status" value="1"/>
</dbReference>
<sequence length="258" mass="29128">MNELDKNINQSVKKAFTLLDAFTNEKKVWGVRELAQKTGYNKSTTYRLLNTLMHLNIVHQTYNDKYSLGSKLYELGNRVSIYKSIKALTHEPIKNVALEIQETVLLSVLKNNKVFHIDKADSLHGLKINTSIGSYEPIHATAAGKLLLSYLPFIEQENTINNLKLDTFTQNTFANKPKLKQELKKIQLQGYALDMEELESGLVCIAIPIRNKNNKVIASISASGPLSRFRVENINSYISILQKGATIIEKEVSNFDSL</sequence>
<dbReference type="Proteomes" id="UP001497602">
    <property type="component" value="Unassembled WGS sequence"/>
</dbReference>
<dbReference type="Gene3D" id="3.30.450.40">
    <property type="match status" value="1"/>
</dbReference>
<dbReference type="PANTHER" id="PTHR30136:SF24">
    <property type="entry name" value="HTH-TYPE TRANSCRIPTIONAL REPRESSOR ALLR"/>
    <property type="match status" value="1"/>
</dbReference>
<dbReference type="Pfam" id="PF01614">
    <property type="entry name" value="IclR_C"/>
    <property type="match status" value="1"/>
</dbReference>
<dbReference type="RefSeq" id="WP_348736815.1">
    <property type="nucleotide sequence ID" value="NZ_CAXJRC010000003.1"/>
</dbReference>
<dbReference type="InterPro" id="IPR036388">
    <property type="entry name" value="WH-like_DNA-bd_sf"/>
</dbReference>
<keyword evidence="2" id="KW-0238">DNA-binding</keyword>
<dbReference type="SUPFAM" id="SSF55781">
    <property type="entry name" value="GAF domain-like"/>
    <property type="match status" value="1"/>
</dbReference>
<evidence type="ECO:0000259" key="5">
    <source>
        <dbReference type="PROSITE" id="PS51078"/>
    </source>
</evidence>
<dbReference type="InterPro" id="IPR050707">
    <property type="entry name" value="HTH_MetabolicPath_Reg"/>
</dbReference>
<dbReference type="Gene3D" id="1.10.10.10">
    <property type="entry name" value="Winged helix-like DNA-binding domain superfamily/Winged helix DNA-binding domain"/>
    <property type="match status" value="1"/>
</dbReference>
<organism evidence="6 7">
    <name type="scientific">Tenacibaculum vairaonense</name>
    <dbReference type="NCBI Taxonomy" id="3137860"/>
    <lineage>
        <taxon>Bacteria</taxon>
        <taxon>Pseudomonadati</taxon>
        <taxon>Bacteroidota</taxon>
        <taxon>Flavobacteriia</taxon>
        <taxon>Flavobacteriales</taxon>
        <taxon>Flavobacteriaceae</taxon>
        <taxon>Tenacibaculum</taxon>
    </lineage>
</organism>
<evidence type="ECO:0000256" key="1">
    <source>
        <dbReference type="ARBA" id="ARBA00023015"/>
    </source>
</evidence>
<dbReference type="InterPro" id="IPR005471">
    <property type="entry name" value="Tscrpt_reg_IclR_N"/>
</dbReference>
<dbReference type="PANTHER" id="PTHR30136">
    <property type="entry name" value="HELIX-TURN-HELIX TRANSCRIPTIONAL REGULATOR, ICLR FAMILY"/>
    <property type="match status" value="1"/>
</dbReference>
<keyword evidence="7" id="KW-1185">Reference proteome</keyword>
<reference evidence="6 7" key="1">
    <citation type="submission" date="2024-05" db="EMBL/GenBank/DDBJ databases">
        <authorList>
            <person name="Duchaud E."/>
        </authorList>
    </citation>
    <scope>NUCLEOTIDE SEQUENCE [LARGE SCALE GENOMIC DNA]</scope>
    <source>
        <strain evidence="6">Ena-SAMPLE-TAB-13-05-2024-13:56:06:370-140305</strain>
    </source>
</reference>
<name>A0ABP1F9I8_9FLAO</name>
<dbReference type="Pfam" id="PF09339">
    <property type="entry name" value="HTH_IclR"/>
    <property type="match status" value="1"/>
</dbReference>
<evidence type="ECO:0000313" key="6">
    <source>
        <dbReference type="EMBL" id="CAL2105042.1"/>
    </source>
</evidence>
<evidence type="ECO:0000256" key="2">
    <source>
        <dbReference type="ARBA" id="ARBA00023125"/>
    </source>
</evidence>
<accession>A0ABP1F9I8</accession>
<feature type="domain" description="IclR-ED" evidence="5">
    <location>
        <begin position="71"/>
        <end position="254"/>
    </location>
</feature>
<evidence type="ECO:0000256" key="3">
    <source>
        <dbReference type="ARBA" id="ARBA00023163"/>
    </source>
</evidence>
<protein>
    <submittedName>
        <fullName evidence="6">Transcriptional regulator, IclR family protein</fullName>
    </submittedName>
</protein>
<comment type="caution">
    <text evidence="6">The sequence shown here is derived from an EMBL/GenBank/DDBJ whole genome shotgun (WGS) entry which is preliminary data.</text>
</comment>
<gene>
    <name evidence="6" type="ORF">T190115A13A_120037</name>
</gene>